<evidence type="ECO:0000256" key="4">
    <source>
        <dbReference type="ARBA" id="ARBA00022989"/>
    </source>
</evidence>
<dbReference type="RefSeq" id="WP_052882338.1">
    <property type="nucleotide sequence ID" value="NZ_CP010904.1"/>
</dbReference>
<comment type="subcellular location">
    <subcellularLocation>
        <location evidence="1">Membrane</location>
        <topology evidence="1">Multi-pass membrane protein</topology>
    </subcellularLocation>
</comment>
<evidence type="ECO:0000256" key="2">
    <source>
        <dbReference type="ARBA" id="ARBA00007524"/>
    </source>
</evidence>
<keyword evidence="3 6" id="KW-0812">Transmembrane</keyword>
<feature type="transmembrane region" description="Helical" evidence="6">
    <location>
        <begin position="20"/>
        <end position="40"/>
    </location>
</feature>
<dbReference type="InterPro" id="IPR004307">
    <property type="entry name" value="TspO_MBR"/>
</dbReference>
<evidence type="ECO:0000313" key="7">
    <source>
        <dbReference type="EMBL" id="AKJ65069.1"/>
    </source>
</evidence>
<accession>A0A0G3ELN5</accession>
<dbReference type="PANTHER" id="PTHR10057:SF0">
    <property type="entry name" value="TRANSLOCATOR PROTEIN"/>
    <property type="match status" value="1"/>
</dbReference>
<reference evidence="7 8" key="2">
    <citation type="journal article" date="2016" name="ISME J.">
        <title>Characterization of the first cultured representative of Verrucomicrobia subdivision 5 indicates the proposal of a novel phylum.</title>
        <authorList>
            <person name="Spring S."/>
            <person name="Bunk B."/>
            <person name="Sproer C."/>
            <person name="Schumann P."/>
            <person name="Rohde M."/>
            <person name="Tindall B.J."/>
            <person name="Klenk H.P."/>
        </authorList>
    </citation>
    <scope>NUCLEOTIDE SEQUENCE [LARGE SCALE GENOMIC DNA]</scope>
    <source>
        <strain evidence="7 8">L21-Fru-AB</strain>
    </source>
</reference>
<keyword evidence="5 6" id="KW-0472">Membrane</keyword>
<reference evidence="8" key="1">
    <citation type="submission" date="2015-02" db="EMBL/GenBank/DDBJ databases">
        <title>Description and complete genome sequence of the first cultured representative of the subdivision 5 of the Verrucomicrobia phylum.</title>
        <authorList>
            <person name="Spring S."/>
            <person name="Bunk B."/>
            <person name="Sproer C."/>
            <person name="Klenk H.-P."/>
        </authorList>
    </citation>
    <scope>NUCLEOTIDE SEQUENCE [LARGE SCALE GENOMIC DNA]</scope>
    <source>
        <strain evidence="8">L21-Fru-AB</strain>
    </source>
</reference>
<name>A0A0G3ELN5_9BACT</name>
<sequence length="127" mass="14348">MNGWYDTLNKPALTPPGWVFSPVWTVLYTMIAIAVILYYTAPRRQYVVQTSILLAVHLATNFAWPWIFFGLHSPEAALANILLLDGTLIALIHRFLHTRRAAGFLLIPYLLWVLFATGLNLGLVLLN</sequence>
<evidence type="ECO:0000313" key="8">
    <source>
        <dbReference type="Proteomes" id="UP000035268"/>
    </source>
</evidence>
<evidence type="ECO:0000256" key="1">
    <source>
        <dbReference type="ARBA" id="ARBA00004141"/>
    </source>
</evidence>
<dbReference type="PANTHER" id="PTHR10057">
    <property type="entry name" value="PERIPHERAL-TYPE BENZODIAZEPINE RECEPTOR"/>
    <property type="match status" value="1"/>
</dbReference>
<organism evidence="7 8">
    <name type="scientific">Kiritimatiella glycovorans</name>
    <dbReference type="NCBI Taxonomy" id="1307763"/>
    <lineage>
        <taxon>Bacteria</taxon>
        <taxon>Pseudomonadati</taxon>
        <taxon>Kiritimatiellota</taxon>
        <taxon>Kiritimatiellia</taxon>
        <taxon>Kiritimatiellales</taxon>
        <taxon>Kiritimatiellaceae</taxon>
        <taxon>Kiritimatiella</taxon>
    </lineage>
</organism>
<dbReference type="InterPro" id="IPR038330">
    <property type="entry name" value="TspO/MBR-related_sf"/>
</dbReference>
<dbReference type="GO" id="GO:0033013">
    <property type="term" value="P:tetrapyrrole metabolic process"/>
    <property type="evidence" value="ECO:0007669"/>
    <property type="project" value="UniProtKB-ARBA"/>
</dbReference>
<dbReference type="Gene3D" id="1.20.1260.100">
    <property type="entry name" value="TspO/MBR protein"/>
    <property type="match status" value="1"/>
</dbReference>
<dbReference type="STRING" id="1307763.L21SP4_01832"/>
<gene>
    <name evidence="7" type="ORF">L21SP4_01832</name>
</gene>
<dbReference type="GO" id="GO:0016020">
    <property type="term" value="C:membrane"/>
    <property type="evidence" value="ECO:0007669"/>
    <property type="project" value="UniProtKB-SubCell"/>
</dbReference>
<evidence type="ECO:0000256" key="3">
    <source>
        <dbReference type="ARBA" id="ARBA00022692"/>
    </source>
</evidence>
<dbReference type="KEGG" id="vbl:L21SP4_01832"/>
<dbReference type="Pfam" id="PF03073">
    <property type="entry name" value="TspO_MBR"/>
    <property type="match status" value="1"/>
</dbReference>
<keyword evidence="8" id="KW-1185">Reference proteome</keyword>
<protein>
    <submittedName>
        <fullName evidence="7">TspO/MBR family protein</fullName>
    </submittedName>
</protein>
<dbReference type="Proteomes" id="UP000035268">
    <property type="component" value="Chromosome"/>
</dbReference>
<dbReference type="AlphaFoldDB" id="A0A0G3ELN5"/>
<comment type="similarity">
    <text evidence="2">Belongs to the TspO/BZRP family.</text>
</comment>
<feature type="transmembrane region" description="Helical" evidence="6">
    <location>
        <begin position="52"/>
        <end position="71"/>
    </location>
</feature>
<dbReference type="OrthoDB" id="9795496at2"/>
<evidence type="ECO:0000256" key="6">
    <source>
        <dbReference type="SAM" id="Phobius"/>
    </source>
</evidence>
<proteinExistence type="inferred from homology"/>
<dbReference type="EMBL" id="CP010904">
    <property type="protein sequence ID" value="AKJ65069.1"/>
    <property type="molecule type" value="Genomic_DNA"/>
</dbReference>
<keyword evidence="4 6" id="KW-1133">Transmembrane helix</keyword>
<evidence type="ECO:0000256" key="5">
    <source>
        <dbReference type="ARBA" id="ARBA00023136"/>
    </source>
</evidence>
<dbReference type="FunFam" id="1.20.1260.100:FF:000001">
    <property type="entry name" value="translocator protein 2"/>
    <property type="match status" value="1"/>
</dbReference>
<feature type="transmembrane region" description="Helical" evidence="6">
    <location>
        <begin position="77"/>
        <end position="96"/>
    </location>
</feature>
<dbReference type="CDD" id="cd15904">
    <property type="entry name" value="TSPO_MBR"/>
    <property type="match status" value="1"/>
</dbReference>
<feature type="transmembrane region" description="Helical" evidence="6">
    <location>
        <begin position="103"/>
        <end position="126"/>
    </location>
</feature>
<dbReference type="PIRSF" id="PIRSF005859">
    <property type="entry name" value="PBR"/>
    <property type="match status" value="1"/>
</dbReference>